<keyword evidence="8" id="KW-1185">Reference proteome</keyword>
<keyword evidence="1" id="KW-0547">Nucleotide-binding</keyword>
<dbReference type="PRINTS" id="PR01590">
    <property type="entry name" value="HTHFIS"/>
</dbReference>
<dbReference type="CDD" id="cd00009">
    <property type="entry name" value="AAA"/>
    <property type="match status" value="1"/>
</dbReference>
<evidence type="ECO:0000313" key="8">
    <source>
        <dbReference type="Proteomes" id="UP000335415"/>
    </source>
</evidence>
<dbReference type="InterPro" id="IPR003593">
    <property type="entry name" value="AAA+_ATPase"/>
</dbReference>
<dbReference type="PROSITE" id="PS50045">
    <property type="entry name" value="SIGMA54_INTERACT_4"/>
    <property type="match status" value="1"/>
</dbReference>
<dbReference type="Gene3D" id="1.10.8.60">
    <property type="match status" value="1"/>
</dbReference>
<comment type="caution">
    <text evidence="7">The sequence shown here is derived from an EMBL/GenBank/DDBJ whole genome shotgun (WGS) entry which is preliminary data.</text>
</comment>
<sequence length="365" mass="41079">MNKRALTPARGHHAGGPRRKTQARHEVERIVARSCSMKQVMQQLRRFAPTASPVLLRGEPGTGKDVIARAIHYYSPRRDEPFIKVSCEYAGDEATLKWLCGQKNGAQIEPGAIALARHGTLFLSEIGYFSRHIQKCLLRLLQEGSYSPLGSDTPEPGDVRIICASEENLEQRLAAGEFLSELYYRLNVATLPLPPLRERQEDLPALVGYFFERFNQQNQLNVALDESAMSPLYLCSWPANVRDLENCLEYAALHRDSDLIGRLPCITGGCQRQKLNLQINRCAGARRKTADALPGWDPCAAPPNVRCPPGPEDTRYDDSAEIRRRFIVALEKSGWVKAKAARLLNITPRQLYYALDKLQIEVKKF</sequence>
<evidence type="ECO:0000313" key="7">
    <source>
        <dbReference type="EMBL" id="KAA9000495.1"/>
    </source>
</evidence>
<dbReference type="Gene3D" id="1.10.10.60">
    <property type="entry name" value="Homeodomain-like"/>
    <property type="match status" value="1"/>
</dbReference>
<dbReference type="EMBL" id="VYKJ01000004">
    <property type="protein sequence ID" value="KAA9000495.1"/>
    <property type="molecule type" value="Genomic_DNA"/>
</dbReference>
<evidence type="ECO:0000256" key="5">
    <source>
        <dbReference type="SAM" id="MobiDB-lite"/>
    </source>
</evidence>
<dbReference type="PANTHER" id="PTHR32071:SF57">
    <property type="entry name" value="C4-DICARBOXYLATE TRANSPORT TRANSCRIPTIONAL REGULATORY PROTEIN DCTD"/>
    <property type="match status" value="1"/>
</dbReference>
<evidence type="ECO:0000256" key="3">
    <source>
        <dbReference type="ARBA" id="ARBA00023015"/>
    </source>
</evidence>
<feature type="domain" description="Sigma-54 factor interaction" evidence="6">
    <location>
        <begin position="30"/>
        <end position="253"/>
    </location>
</feature>
<dbReference type="PANTHER" id="PTHR32071">
    <property type="entry name" value="TRANSCRIPTIONAL REGULATORY PROTEIN"/>
    <property type="match status" value="1"/>
</dbReference>
<organism evidence="7 8">
    <name type="scientific">Affinibrenneria salicis</name>
    <dbReference type="NCBI Taxonomy" id="2590031"/>
    <lineage>
        <taxon>Bacteria</taxon>
        <taxon>Pseudomonadati</taxon>
        <taxon>Pseudomonadota</taxon>
        <taxon>Gammaproteobacteria</taxon>
        <taxon>Enterobacterales</taxon>
        <taxon>Pectobacteriaceae</taxon>
        <taxon>Affinibrenneria</taxon>
    </lineage>
</organism>
<dbReference type="SUPFAM" id="SSF52540">
    <property type="entry name" value="P-loop containing nucleoside triphosphate hydrolases"/>
    <property type="match status" value="1"/>
</dbReference>
<dbReference type="RefSeq" id="WP_150434763.1">
    <property type="nucleotide sequence ID" value="NZ_VYKJ01000004.1"/>
</dbReference>
<keyword evidence="3" id="KW-0805">Transcription regulation</keyword>
<dbReference type="Pfam" id="PF00158">
    <property type="entry name" value="Sigma54_activat"/>
    <property type="match status" value="1"/>
</dbReference>
<dbReference type="InterPro" id="IPR002078">
    <property type="entry name" value="Sigma_54_int"/>
</dbReference>
<evidence type="ECO:0000256" key="4">
    <source>
        <dbReference type="ARBA" id="ARBA00023163"/>
    </source>
</evidence>
<accession>A0A5J5G1E1</accession>
<evidence type="ECO:0000259" key="6">
    <source>
        <dbReference type="PROSITE" id="PS50045"/>
    </source>
</evidence>
<dbReference type="GO" id="GO:0043565">
    <property type="term" value="F:sequence-specific DNA binding"/>
    <property type="evidence" value="ECO:0007669"/>
    <property type="project" value="InterPro"/>
</dbReference>
<evidence type="ECO:0000256" key="1">
    <source>
        <dbReference type="ARBA" id="ARBA00022741"/>
    </source>
</evidence>
<protein>
    <recommendedName>
        <fullName evidence="6">Sigma-54 factor interaction domain-containing protein</fullName>
    </recommendedName>
</protein>
<reference evidence="7 8" key="1">
    <citation type="submission" date="2019-09" db="EMBL/GenBank/DDBJ databases">
        <authorList>
            <person name="Li Y."/>
        </authorList>
    </citation>
    <scope>NUCLEOTIDE SEQUENCE [LARGE SCALE GENOMIC DNA]</scope>
    <source>
        <strain evidence="7 8">L3-3HA</strain>
    </source>
</reference>
<evidence type="ECO:0000256" key="2">
    <source>
        <dbReference type="ARBA" id="ARBA00022840"/>
    </source>
</evidence>
<dbReference type="InterPro" id="IPR002197">
    <property type="entry name" value="HTH_Fis"/>
</dbReference>
<dbReference type="Gene3D" id="3.40.50.300">
    <property type="entry name" value="P-loop containing nucleotide triphosphate hydrolases"/>
    <property type="match status" value="1"/>
</dbReference>
<proteinExistence type="predicted"/>
<dbReference type="GO" id="GO:0006355">
    <property type="term" value="P:regulation of DNA-templated transcription"/>
    <property type="evidence" value="ECO:0007669"/>
    <property type="project" value="InterPro"/>
</dbReference>
<feature type="region of interest" description="Disordered" evidence="5">
    <location>
        <begin position="1"/>
        <end position="25"/>
    </location>
</feature>
<dbReference type="Pfam" id="PF02954">
    <property type="entry name" value="HTH_8"/>
    <property type="match status" value="1"/>
</dbReference>
<gene>
    <name evidence="7" type="ORF">FJU30_09635</name>
</gene>
<keyword evidence="4" id="KW-0804">Transcription</keyword>
<dbReference type="InterPro" id="IPR027417">
    <property type="entry name" value="P-loop_NTPase"/>
</dbReference>
<dbReference type="AlphaFoldDB" id="A0A5J5G1E1"/>
<dbReference type="InterPro" id="IPR058031">
    <property type="entry name" value="AAA_lid_NorR"/>
</dbReference>
<dbReference type="GO" id="GO:0005524">
    <property type="term" value="F:ATP binding"/>
    <property type="evidence" value="ECO:0007669"/>
    <property type="project" value="UniProtKB-KW"/>
</dbReference>
<feature type="compositionally biased region" description="Basic residues" evidence="5">
    <location>
        <begin position="10"/>
        <end position="22"/>
    </location>
</feature>
<keyword evidence="2" id="KW-0067">ATP-binding</keyword>
<name>A0A5J5G1E1_9GAMM</name>
<dbReference type="Pfam" id="PF25601">
    <property type="entry name" value="AAA_lid_14"/>
    <property type="match status" value="1"/>
</dbReference>
<dbReference type="SMART" id="SM00382">
    <property type="entry name" value="AAA"/>
    <property type="match status" value="1"/>
</dbReference>
<dbReference type="Proteomes" id="UP000335415">
    <property type="component" value="Unassembled WGS sequence"/>
</dbReference>
<dbReference type="OrthoDB" id="9804019at2"/>